<keyword evidence="6" id="KW-0472">Membrane</keyword>
<dbReference type="FunFam" id="3.40.50.300:FF:000549">
    <property type="entry name" value="ABC transporter ATP-binding protein arb1"/>
    <property type="match status" value="1"/>
</dbReference>
<keyword evidence="2" id="KW-0547">Nucleotide-binding</keyword>
<dbReference type="Proteomes" id="UP000570595">
    <property type="component" value="Unassembled WGS sequence"/>
</dbReference>
<dbReference type="InterPro" id="IPR032781">
    <property type="entry name" value="ABC_tran_Xtn"/>
</dbReference>
<keyword evidence="3" id="KW-0067">ATP-binding</keyword>
<evidence type="ECO:0000256" key="2">
    <source>
        <dbReference type="ARBA" id="ARBA00022741"/>
    </source>
</evidence>
<dbReference type="InterPro" id="IPR003593">
    <property type="entry name" value="AAA+_ATPase"/>
</dbReference>
<dbReference type="CDD" id="cd03221">
    <property type="entry name" value="ABCF_EF-3"/>
    <property type="match status" value="2"/>
</dbReference>
<keyword evidence="4" id="KW-0175">Coiled coil</keyword>
<dbReference type="Pfam" id="PF00005">
    <property type="entry name" value="ABC_tran"/>
    <property type="match status" value="2"/>
</dbReference>
<feature type="domain" description="ABC transporter" evidence="7">
    <location>
        <begin position="386"/>
        <end position="613"/>
    </location>
</feature>
<feature type="domain" description="ABC transporter" evidence="7">
    <location>
        <begin position="74"/>
        <end position="316"/>
    </location>
</feature>
<evidence type="ECO:0000259" key="7">
    <source>
        <dbReference type="PROSITE" id="PS50893"/>
    </source>
</evidence>
<dbReference type="InterPro" id="IPR027417">
    <property type="entry name" value="P-loop_NTPase"/>
</dbReference>
<feature type="region of interest" description="Disordered" evidence="5">
    <location>
        <begin position="689"/>
        <end position="726"/>
    </location>
</feature>
<dbReference type="Gene3D" id="3.40.50.300">
    <property type="entry name" value="P-loop containing nucleotide triphosphate hydrolases"/>
    <property type="match status" value="2"/>
</dbReference>
<feature type="coiled-coil region" evidence="4">
    <location>
        <begin position="728"/>
        <end position="790"/>
    </location>
</feature>
<dbReference type="Pfam" id="PF12848">
    <property type="entry name" value="ABC_tran_Xtn"/>
    <property type="match status" value="1"/>
</dbReference>
<dbReference type="PANTHER" id="PTHR19211:SF15">
    <property type="entry name" value="ATP-BINDING CASSETTE SUB-FAMILY F MEMBER 2"/>
    <property type="match status" value="1"/>
</dbReference>
<feature type="transmembrane region" description="Helical" evidence="6">
    <location>
        <begin position="927"/>
        <end position="946"/>
    </location>
</feature>
<sequence length="1871" mass="210626">MVNKREAERKKLAKQKAMEKRRGYKSTKSDEESVDTKAELEKKIQDVGTVQKSELLQHATITGHRTSQYLAKDIKIEQFSMIIEGKEYIKDTTLELNMGRRYGMIGLNGSGKSTILQALAARMVDIPDYVDIWLLHEEYPPSEQTALEAVISYVATEQKRLEALMMDIMENHPENMDLVEQIGFRLDELDPQTFEIRARELLTGLGFKEDMVQKKTKDMSGGWRMRVALAQALFVKPTLLLLDEPTNHLDLEACIWLENYLSKYDKILVVVSHSQDFLNGVCTNIWHLTCQGTFEYYSGNYDTFVRTRAENEANQLMKWKKEQDDIKHLKQFIATSGGMEKAVRQAQSKQKIIDKMVEAGLTAKPVPDPVYSFRFPECDRLPPPVCSFNDVTFAYSGKVKDILYKHISFGIDLDSRVALVGPNGAGKTTLLKLMEGKLEPSLGTISRHAHLRWGRFNQHSTDQLDLTKTPLQFMRDKFADGLATVDGTKVLGVEEWRSKLGQFGITGQWQTQPMETMSHGFQARVAFCLVALANPHVLLLDEPTNHLDMSCIDSLAKAINNYNGGLVLVSHDFRLISQVAKEIWVVDHGVKRWDGSIEDYKKSLTKQVLRSGHRKRAPQVAKTVVAKKGTGSNRCRYQLSVLSYCNHKDILFGLLFNPIDWILNRSESRRRRRPSTTRRYGALEDIQSGEEYDSARSSSALPSRRRRSSSSRTGSTSSTTADTRDWTLARESTEMARLRRKYQSLEKAYKALEDENDTVKEQLKQREESLEDANTQVRERERQLETAHQVSGLVNLAQVLCVGCLIPVLGALLLLLLAQPLLPPPLKVELNGSRSSTPLTDAAGSSNQSVWRRILNSGAMPSSRYFPTLPPGPMEYIWSPWKPDELREEQASTQDMLLPEYCPIAPQDSEQEGTRNRSVRLPLRNVAVLRLMVVLSAAIVFFGSVIPSHFCINYACCFVVNGRGQRNHQLILCQRHPACMLVSGLLAAAALPVVLPYRTIHRGTLCECNHFNNYWFSVVTAIQRYAVLERTGGLMDTGRVFAVEEQLPVTCEERGPSMVYDMEMVPLNVSNPSQLSELLLDVLEEAGRSQFWPLVWLSKFCLPGQAALMALCAWKRALEGDIEGVLNYMAMGTELIQYGMSCMLEHSREDLPLNATVLSDVLQGRVPLSLQGIVIDPGQGEKYADTAYRAAASWAAFFDDFLREKTVRGSPVWRNPNPCIAFRACIPLQVEGCWPWIAWTTHESCEMCCDPDIEEKPTACGRDLKRCCNLGEEARVQQPTSPIRLLHDTAPPWDELQRLRTSLRNWRQVGCFWPRLVQMYTHNRTEEELQEAEAAEWKKARELGVVSEHHDVRTAASPERIAEWWELPEGHQRVFPQEDVWAIKGPVCFDLQSAQWATELDIADGIEVADALHGVCGEGLPMAESGSCSLDGSFIPNLHGSDYTAVGRSAFDGYSLTLMKTRQAPPPANETLHRHSVAVLMGQLSSNIWHFAQDYVWLWKLIQLGVLDGSVQGPAHSEDPRWWLVETKYAAAECEVDGRRCWHSDGGIPGPKDLWQMMIHKLVLSTNSVAQTAKFSQTYTEGKELQNKGIRHVCYDGAIQPWRAWPSGKEFYGSLRQTVIKACGLHDSGMTRKVVLLERGSRHRRWSTRTAAEMTDLIADWGRLNAFTVGWVRPGGLDPCNQVATLADAAVVIGIGGADMANILWVPEGAILIEVDAGCYLTTSAIAENGSSYRSHVCRNGQSGVRKQHCHPSAQPYPWRGPGLDYKGEHYERAKKLYDEAIASGRCMDPSETPPPEGSSSADGYRAEFARMKGLAYSAIHRCDCHEPRGHDYDCYHSWLQGDISIDVKNTLLPLLNTLVHEYLLRAFELE</sequence>
<evidence type="ECO:0000256" key="3">
    <source>
        <dbReference type="ARBA" id="ARBA00022840"/>
    </source>
</evidence>
<evidence type="ECO:0000256" key="5">
    <source>
        <dbReference type="SAM" id="MobiDB-lite"/>
    </source>
</evidence>
<evidence type="ECO:0000256" key="6">
    <source>
        <dbReference type="SAM" id="Phobius"/>
    </source>
</evidence>
<keyword evidence="6" id="KW-1133">Transmembrane helix</keyword>
<dbReference type="InterPro" id="IPR050611">
    <property type="entry name" value="ABCF"/>
</dbReference>
<dbReference type="PROSITE" id="PS00211">
    <property type="entry name" value="ABC_TRANSPORTER_1"/>
    <property type="match status" value="1"/>
</dbReference>
<reference evidence="8 9" key="1">
    <citation type="submission" date="2020-04" db="EMBL/GenBank/DDBJ databases">
        <title>Perkinsus olseni comparative genomics.</title>
        <authorList>
            <person name="Bogema D.R."/>
        </authorList>
    </citation>
    <scope>NUCLEOTIDE SEQUENCE [LARGE SCALE GENOMIC DNA]</scope>
    <source>
        <strain evidence="8">ATCC PRA-179</strain>
    </source>
</reference>
<proteinExistence type="predicted"/>
<comment type="caution">
    <text evidence="8">The sequence shown here is derived from an EMBL/GenBank/DDBJ whole genome shotgun (WGS) entry which is preliminary data.</text>
</comment>
<organism evidence="8 9">
    <name type="scientific">Perkinsus olseni</name>
    <name type="common">Perkinsus atlanticus</name>
    <dbReference type="NCBI Taxonomy" id="32597"/>
    <lineage>
        <taxon>Eukaryota</taxon>
        <taxon>Sar</taxon>
        <taxon>Alveolata</taxon>
        <taxon>Perkinsozoa</taxon>
        <taxon>Perkinsea</taxon>
        <taxon>Perkinsida</taxon>
        <taxon>Perkinsidae</taxon>
        <taxon>Perkinsus</taxon>
    </lineage>
</organism>
<dbReference type="SMART" id="SM00382">
    <property type="entry name" value="AAA"/>
    <property type="match status" value="2"/>
</dbReference>
<evidence type="ECO:0000256" key="1">
    <source>
        <dbReference type="ARBA" id="ARBA00022737"/>
    </source>
</evidence>
<dbReference type="OrthoDB" id="2110130at2759"/>
<dbReference type="GO" id="GO:0016887">
    <property type="term" value="F:ATP hydrolysis activity"/>
    <property type="evidence" value="ECO:0007669"/>
    <property type="project" value="InterPro"/>
</dbReference>
<protein>
    <recommendedName>
        <fullName evidence="7">ABC transporter domain-containing protein</fullName>
    </recommendedName>
</protein>
<dbReference type="PROSITE" id="PS50893">
    <property type="entry name" value="ABC_TRANSPORTER_2"/>
    <property type="match status" value="2"/>
</dbReference>
<dbReference type="PANTHER" id="PTHR19211">
    <property type="entry name" value="ATP-BINDING TRANSPORT PROTEIN-RELATED"/>
    <property type="match status" value="1"/>
</dbReference>
<keyword evidence="1" id="KW-0677">Repeat</keyword>
<dbReference type="InterPro" id="IPR003439">
    <property type="entry name" value="ABC_transporter-like_ATP-bd"/>
</dbReference>
<keyword evidence="6" id="KW-0812">Transmembrane</keyword>
<feature type="transmembrane region" description="Helical" evidence="6">
    <location>
        <begin position="796"/>
        <end position="817"/>
    </location>
</feature>
<dbReference type="FunFam" id="3.40.50.300:FF:000011">
    <property type="entry name" value="Putative ABC transporter ATP-binding component"/>
    <property type="match status" value="1"/>
</dbReference>
<feature type="region of interest" description="Disordered" evidence="5">
    <location>
        <begin position="1"/>
        <end position="37"/>
    </location>
</feature>
<evidence type="ECO:0000256" key="4">
    <source>
        <dbReference type="SAM" id="Coils"/>
    </source>
</evidence>
<name>A0A7J6M525_PEROL</name>
<dbReference type="GO" id="GO:0005524">
    <property type="term" value="F:ATP binding"/>
    <property type="evidence" value="ECO:0007669"/>
    <property type="project" value="UniProtKB-KW"/>
</dbReference>
<evidence type="ECO:0000313" key="9">
    <source>
        <dbReference type="Proteomes" id="UP000570595"/>
    </source>
</evidence>
<dbReference type="SUPFAM" id="SSF52540">
    <property type="entry name" value="P-loop containing nucleoside triphosphate hydrolases"/>
    <property type="match status" value="2"/>
</dbReference>
<dbReference type="InterPro" id="IPR017871">
    <property type="entry name" value="ABC_transporter-like_CS"/>
</dbReference>
<accession>A0A7J6M525</accession>
<dbReference type="EMBL" id="JABAHT010000070">
    <property type="protein sequence ID" value="KAF4666604.1"/>
    <property type="molecule type" value="Genomic_DNA"/>
</dbReference>
<feature type="compositionally biased region" description="Low complexity" evidence="5">
    <location>
        <begin position="710"/>
        <end position="721"/>
    </location>
</feature>
<gene>
    <name evidence="8" type="ORF">FOZ61_009544</name>
</gene>
<evidence type="ECO:0000313" key="8">
    <source>
        <dbReference type="EMBL" id="KAF4666604.1"/>
    </source>
</evidence>